<comment type="caution">
    <text evidence="2">The sequence shown here is derived from an EMBL/GenBank/DDBJ whole genome shotgun (WGS) entry which is preliminary data.</text>
</comment>
<sequence length="338" mass="35845">MDTQQVSAPPCAPSPESGGRPPSSGVTHVTVRHTAAFTVVGNHLARHRTLSLLAIGLAVHIQSLPDGAKIGIRHLAARFPESEARIAAALRELEATGYLRRSRVRLADGRIVTRTVSYNQPGAETPAVSIPRPRSGQRTTHVPPIAPPPAPGPMAPPVSPSPPPPAPNAAPVAHGPAPERPPAPDPLPVLLPAPTARTAPPQPLPRPQAADPELHRSASALLADLRRLTPQLTLSERDIETLTPGVVTWLEREAHPDTVCQALTTDLPVPLKHPAKLLRHRITALLPPPLPGAQDLAPPQLPGRIVIPLQNCDLCDRAFRSRHPGRCRGCRTGVHTAA</sequence>
<gene>
    <name evidence="2" type="ORF">ACFY8O_04880</name>
</gene>
<dbReference type="RefSeq" id="WP_387898850.1">
    <property type="nucleotide sequence ID" value="NZ_JBIBEG010000001.1"/>
</dbReference>
<feature type="compositionally biased region" description="Pro residues" evidence="1">
    <location>
        <begin position="178"/>
        <end position="191"/>
    </location>
</feature>
<feature type="compositionally biased region" description="Low complexity" evidence="1">
    <location>
        <begin position="14"/>
        <end position="25"/>
    </location>
</feature>
<organism evidence="2 3">
    <name type="scientific">Streptomyces argenteolus</name>
    <dbReference type="NCBI Taxonomy" id="67274"/>
    <lineage>
        <taxon>Bacteria</taxon>
        <taxon>Bacillati</taxon>
        <taxon>Actinomycetota</taxon>
        <taxon>Actinomycetes</taxon>
        <taxon>Kitasatosporales</taxon>
        <taxon>Streptomycetaceae</taxon>
        <taxon>Streptomyces</taxon>
    </lineage>
</organism>
<keyword evidence="3" id="KW-1185">Reference proteome</keyword>
<feature type="region of interest" description="Disordered" evidence="1">
    <location>
        <begin position="117"/>
        <end position="212"/>
    </location>
</feature>
<protein>
    <submittedName>
        <fullName evidence="2">Helix-turn-helix domain-containing protein</fullName>
    </submittedName>
</protein>
<evidence type="ECO:0000313" key="2">
    <source>
        <dbReference type="EMBL" id="MFF5895249.1"/>
    </source>
</evidence>
<accession>A0ABW6X078</accession>
<proteinExistence type="predicted"/>
<feature type="region of interest" description="Disordered" evidence="1">
    <location>
        <begin position="1"/>
        <end position="27"/>
    </location>
</feature>
<dbReference type="Proteomes" id="UP001602322">
    <property type="component" value="Unassembled WGS sequence"/>
</dbReference>
<reference evidence="2 3" key="1">
    <citation type="submission" date="2024-10" db="EMBL/GenBank/DDBJ databases">
        <title>The Natural Products Discovery Center: Release of the First 8490 Sequenced Strains for Exploring Actinobacteria Biosynthetic Diversity.</title>
        <authorList>
            <person name="Kalkreuter E."/>
            <person name="Kautsar S.A."/>
            <person name="Yang D."/>
            <person name="Bader C.D."/>
            <person name="Teijaro C.N."/>
            <person name="Fluegel L."/>
            <person name="Davis C.M."/>
            <person name="Simpson J.R."/>
            <person name="Lauterbach L."/>
            <person name="Steele A.D."/>
            <person name="Gui C."/>
            <person name="Meng S."/>
            <person name="Li G."/>
            <person name="Viehrig K."/>
            <person name="Ye F."/>
            <person name="Su P."/>
            <person name="Kiefer A.F."/>
            <person name="Nichols A."/>
            <person name="Cepeda A.J."/>
            <person name="Yan W."/>
            <person name="Fan B."/>
            <person name="Jiang Y."/>
            <person name="Adhikari A."/>
            <person name="Zheng C.-J."/>
            <person name="Schuster L."/>
            <person name="Cowan T.M."/>
            <person name="Smanski M.J."/>
            <person name="Chevrette M.G."/>
            <person name="De Carvalho L.P.S."/>
            <person name="Shen B."/>
        </authorList>
    </citation>
    <scope>NUCLEOTIDE SEQUENCE [LARGE SCALE GENOMIC DNA]</scope>
    <source>
        <strain evidence="2 3">NPDC012540</strain>
    </source>
</reference>
<evidence type="ECO:0000313" key="3">
    <source>
        <dbReference type="Proteomes" id="UP001602322"/>
    </source>
</evidence>
<feature type="compositionally biased region" description="Pro residues" evidence="1">
    <location>
        <begin position="144"/>
        <end position="168"/>
    </location>
</feature>
<name>A0ABW6X078_9ACTN</name>
<evidence type="ECO:0000256" key="1">
    <source>
        <dbReference type="SAM" id="MobiDB-lite"/>
    </source>
</evidence>
<dbReference type="EMBL" id="JBIBEG010000001">
    <property type="protein sequence ID" value="MFF5895249.1"/>
    <property type="molecule type" value="Genomic_DNA"/>
</dbReference>